<protein>
    <submittedName>
        <fullName evidence="3">Uncharacterized protein</fullName>
    </submittedName>
</protein>
<feature type="coiled-coil region" evidence="1">
    <location>
        <begin position="13"/>
        <end position="47"/>
    </location>
</feature>
<organism evidence="3">
    <name type="scientific">uncultured Caudovirales phage</name>
    <dbReference type="NCBI Taxonomy" id="2100421"/>
    <lineage>
        <taxon>Viruses</taxon>
        <taxon>Duplodnaviria</taxon>
        <taxon>Heunggongvirae</taxon>
        <taxon>Uroviricota</taxon>
        <taxon>Caudoviricetes</taxon>
        <taxon>Peduoviridae</taxon>
        <taxon>Maltschvirus</taxon>
        <taxon>Maltschvirus maltsch</taxon>
    </lineage>
</organism>
<dbReference type="EMBL" id="LR796934">
    <property type="protein sequence ID" value="CAB4176131.1"/>
    <property type="molecule type" value="Genomic_DNA"/>
</dbReference>
<evidence type="ECO:0000256" key="1">
    <source>
        <dbReference type="SAM" id="Coils"/>
    </source>
</evidence>
<reference evidence="3" key="1">
    <citation type="submission" date="2020-05" db="EMBL/GenBank/DDBJ databases">
        <authorList>
            <person name="Chiriac C."/>
            <person name="Salcher M."/>
            <person name="Ghai R."/>
            <person name="Kavagutti S V."/>
        </authorList>
    </citation>
    <scope>NUCLEOTIDE SEQUENCE</scope>
</reference>
<keyword evidence="2" id="KW-1133">Transmembrane helix</keyword>
<gene>
    <name evidence="3" type="ORF">UFOVP995_5</name>
</gene>
<accession>A0A6J5Q3Q0</accession>
<keyword evidence="2" id="KW-0472">Membrane</keyword>
<evidence type="ECO:0000313" key="3">
    <source>
        <dbReference type="EMBL" id="CAB4176131.1"/>
    </source>
</evidence>
<sequence>MNTQLDHEVMLAIGRLEGKLDLLLQQRQAAQVELKELDHRVRHLEQSRSYIIGAAGVVAAIVSALFQYTLASK</sequence>
<name>A0A6J5Q3Q0_9CAUD</name>
<feature type="transmembrane region" description="Helical" evidence="2">
    <location>
        <begin position="50"/>
        <end position="70"/>
    </location>
</feature>
<proteinExistence type="predicted"/>
<keyword evidence="1" id="KW-0175">Coiled coil</keyword>
<evidence type="ECO:0000256" key="2">
    <source>
        <dbReference type="SAM" id="Phobius"/>
    </source>
</evidence>
<keyword evidence="2" id="KW-0812">Transmembrane</keyword>